<evidence type="ECO:0000313" key="2">
    <source>
        <dbReference type="Proteomes" id="UP000300879"/>
    </source>
</evidence>
<keyword evidence="2" id="KW-1185">Reference proteome</keyword>
<organism evidence="1 2">
    <name type="scientific">Paenibacillus algicola</name>
    <dbReference type="NCBI Taxonomy" id="2565926"/>
    <lineage>
        <taxon>Bacteria</taxon>
        <taxon>Bacillati</taxon>
        <taxon>Bacillota</taxon>
        <taxon>Bacilli</taxon>
        <taxon>Bacillales</taxon>
        <taxon>Paenibacillaceae</taxon>
        <taxon>Paenibacillus</taxon>
    </lineage>
</organism>
<accession>A0A4P8XEY0</accession>
<dbReference type="AlphaFoldDB" id="A0A4P8XEY0"/>
<name>A0A4P8XEY0_9BACL</name>
<dbReference type="Proteomes" id="UP000300879">
    <property type="component" value="Chromosome"/>
</dbReference>
<evidence type="ECO:0000313" key="1">
    <source>
        <dbReference type="EMBL" id="QCT00886.1"/>
    </source>
</evidence>
<sequence>MMAVRSMPERAGEAGLMPMVRLTERLAGEVAVVSARGSLTA</sequence>
<dbReference type="KEGG" id="palo:E6C60_0160"/>
<reference evidence="1 2" key="1">
    <citation type="submission" date="2019-05" db="EMBL/GenBank/DDBJ databases">
        <authorList>
            <person name="Chen C."/>
        </authorList>
    </citation>
    <scope>NUCLEOTIDE SEQUENCE [LARGE SCALE GENOMIC DNA]</scope>
    <source>
        <strain evidence="1 2">HB172198</strain>
    </source>
</reference>
<proteinExistence type="predicted"/>
<protein>
    <submittedName>
        <fullName evidence="1">Uncharacterized protein</fullName>
    </submittedName>
</protein>
<gene>
    <name evidence="1" type="ORF">E6C60_0160</name>
</gene>
<dbReference type="EMBL" id="CP040396">
    <property type="protein sequence ID" value="QCT00886.1"/>
    <property type="molecule type" value="Genomic_DNA"/>
</dbReference>